<protein>
    <submittedName>
        <fullName evidence="3">Uncharacterized protein</fullName>
    </submittedName>
</protein>
<accession>A0AA36HUN9</accession>
<feature type="transmembrane region" description="Helical" evidence="1">
    <location>
        <begin position="130"/>
        <end position="150"/>
    </location>
</feature>
<dbReference type="EMBL" id="CAUJNA010000333">
    <property type="protein sequence ID" value="CAJ1375612.1"/>
    <property type="molecule type" value="Genomic_DNA"/>
</dbReference>
<organism evidence="3 4">
    <name type="scientific">Effrenium voratum</name>
    <dbReference type="NCBI Taxonomy" id="2562239"/>
    <lineage>
        <taxon>Eukaryota</taxon>
        <taxon>Sar</taxon>
        <taxon>Alveolata</taxon>
        <taxon>Dinophyceae</taxon>
        <taxon>Suessiales</taxon>
        <taxon>Symbiodiniaceae</taxon>
        <taxon>Effrenium</taxon>
    </lineage>
</organism>
<evidence type="ECO:0000256" key="1">
    <source>
        <dbReference type="SAM" id="Phobius"/>
    </source>
</evidence>
<feature type="transmembrane region" description="Helical" evidence="1">
    <location>
        <begin position="64"/>
        <end position="86"/>
    </location>
</feature>
<keyword evidence="1" id="KW-0472">Membrane</keyword>
<sequence length="293" mass="31757">MGIRTGAVLCFACLLAAAQDDISVVVSRDVFDKQFRGQSFDTWGDFVEAAGEQNNPGGEARLKAGFAMLFAALATVTVGLVSTFVLKNEVCAPFHYWLVFLILMGYAAAVFAFCIRYFDDPAYRVVTNLLFGLVPWNVSVACYLLVFLLFDCVRGTGGRPEGADTTGQGPRSAAQEAEDPATSSFLLRFLGMLAVLPSLGICLFLTKSYATGFTGVGTFFDVLALCLFVDVWRLLMHMALLVAPEWLLTGKVRRADGAERLPTASLSPAQAEPEWPARIPGGIKLTFYLCPMA</sequence>
<comment type="caution">
    <text evidence="3">The sequence shown here is derived from an EMBL/GenBank/DDBJ whole genome shotgun (WGS) entry which is preliminary data.</text>
</comment>
<feature type="chain" id="PRO_5041266166" evidence="2">
    <location>
        <begin position="19"/>
        <end position="293"/>
    </location>
</feature>
<keyword evidence="4" id="KW-1185">Reference proteome</keyword>
<name>A0AA36HUN9_9DINO</name>
<feature type="transmembrane region" description="Helical" evidence="1">
    <location>
        <begin position="98"/>
        <end position="118"/>
    </location>
</feature>
<proteinExistence type="predicted"/>
<dbReference type="AlphaFoldDB" id="A0AA36HUN9"/>
<evidence type="ECO:0000313" key="4">
    <source>
        <dbReference type="Proteomes" id="UP001178507"/>
    </source>
</evidence>
<gene>
    <name evidence="3" type="ORF">EVOR1521_LOCUS4850</name>
</gene>
<dbReference type="Proteomes" id="UP001178507">
    <property type="component" value="Unassembled WGS sequence"/>
</dbReference>
<feature type="transmembrane region" description="Helical" evidence="1">
    <location>
        <begin position="185"/>
        <end position="206"/>
    </location>
</feature>
<evidence type="ECO:0000256" key="2">
    <source>
        <dbReference type="SAM" id="SignalP"/>
    </source>
</evidence>
<reference evidence="3" key="1">
    <citation type="submission" date="2023-08" db="EMBL/GenBank/DDBJ databases">
        <authorList>
            <person name="Chen Y."/>
            <person name="Shah S."/>
            <person name="Dougan E. K."/>
            <person name="Thang M."/>
            <person name="Chan C."/>
        </authorList>
    </citation>
    <scope>NUCLEOTIDE SEQUENCE</scope>
</reference>
<feature type="transmembrane region" description="Helical" evidence="1">
    <location>
        <begin position="212"/>
        <end position="232"/>
    </location>
</feature>
<feature type="signal peptide" evidence="2">
    <location>
        <begin position="1"/>
        <end position="18"/>
    </location>
</feature>
<keyword evidence="1" id="KW-0812">Transmembrane</keyword>
<keyword evidence="1" id="KW-1133">Transmembrane helix</keyword>
<evidence type="ECO:0000313" key="3">
    <source>
        <dbReference type="EMBL" id="CAJ1375612.1"/>
    </source>
</evidence>
<keyword evidence="2" id="KW-0732">Signal</keyword>